<evidence type="ECO:0000256" key="5">
    <source>
        <dbReference type="PIRSR" id="PIRSR006278-2"/>
    </source>
</evidence>
<name>A0A1H1U7C6_9FLAO</name>
<dbReference type="Pfam" id="PF00291">
    <property type="entry name" value="PALP"/>
    <property type="match status" value="1"/>
</dbReference>
<accession>A0A1H1U7C6</accession>
<comment type="similarity">
    <text evidence="2">Belongs to the ACC deaminase/D-cysteine desulfhydrase family.</text>
</comment>
<dbReference type="PANTHER" id="PTHR43780:SF2">
    <property type="entry name" value="1-AMINOCYCLOPROPANE-1-CARBOXYLATE DEAMINASE-RELATED"/>
    <property type="match status" value="1"/>
</dbReference>
<dbReference type="EMBL" id="LT629774">
    <property type="protein sequence ID" value="SDS67759.1"/>
    <property type="molecule type" value="Genomic_DNA"/>
</dbReference>
<organism evidence="7 8">
    <name type="scientific">Winogradskyella sediminis</name>
    <dbReference type="NCBI Taxonomy" id="1382466"/>
    <lineage>
        <taxon>Bacteria</taxon>
        <taxon>Pseudomonadati</taxon>
        <taxon>Bacteroidota</taxon>
        <taxon>Flavobacteriia</taxon>
        <taxon>Flavobacteriales</taxon>
        <taxon>Flavobacteriaceae</taxon>
        <taxon>Winogradskyella</taxon>
    </lineage>
</organism>
<dbReference type="STRING" id="1249933.SAMN04489797_2142"/>
<comment type="cofactor">
    <cofactor evidence="1">
        <name>pyridoxal 5'-phosphate</name>
        <dbReference type="ChEBI" id="CHEBI:597326"/>
    </cofactor>
</comment>
<feature type="active site" description="Nucleophile" evidence="4">
    <location>
        <position position="63"/>
    </location>
</feature>
<dbReference type="RefSeq" id="WP_092446692.1">
    <property type="nucleotide sequence ID" value="NZ_LT629774.1"/>
</dbReference>
<feature type="modified residue" description="N6-(pyridoxal phosphate)lysine" evidence="5">
    <location>
        <position position="36"/>
    </location>
</feature>
<keyword evidence="3 5" id="KW-0663">Pyridoxal phosphate</keyword>
<dbReference type="Gene3D" id="3.40.50.1100">
    <property type="match status" value="2"/>
</dbReference>
<gene>
    <name evidence="7" type="ORF">SAMN04489797_2142</name>
</gene>
<sequence>MFQDPIYNQKVNIPNSSIELVIKREDLIHPFVSGNKFRKLKYNIKQAKTTRLRPILTFGGAFSNHIAAVAFAGKEHGVPTIGIIRGEELGLKKHLNPTLQFAKLNGMQLKFVSRDDYKKKTHSEFLSLLKDEFGAFYMLPEGGTNNLAVKGCEEILQPIDYTYNYVCCAVGTGGTIAGLINASKEHQKILGFPALKGDFLQEDIRKFANRDNWKLITDYHFGGYGKIKPELISFINTFKKNHNIPLDPIYTGKMLFGIFDRIANGYFPENSKILAIHTGGLQGIAGMNEMLKRKKSPLIEV</sequence>
<evidence type="ECO:0000256" key="3">
    <source>
        <dbReference type="ARBA" id="ARBA00022898"/>
    </source>
</evidence>
<dbReference type="PIRSF" id="PIRSF006278">
    <property type="entry name" value="ACCD_DCysDesulf"/>
    <property type="match status" value="1"/>
</dbReference>
<dbReference type="AlphaFoldDB" id="A0A1H1U7C6"/>
<dbReference type="InterPro" id="IPR036052">
    <property type="entry name" value="TrpB-like_PALP_sf"/>
</dbReference>
<feature type="domain" description="Tryptophan synthase beta chain-like PALP" evidence="6">
    <location>
        <begin position="18"/>
        <end position="279"/>
    </location>
</feature>
<protein>
    <submittedName>
        <fullName evidence="7">1-aminocyclopropane-1-carboxylate deaminase</fullName>
    </submittedName>
</protein>
<dbReference type="GO" id="GO:0019148">
    <property type="term" value="F:D-cysteine desulfhydrase activity"/>
    <property type="evidence" value="ECO:0007669"/>
    <property type="project" value="TreeGrafter"/>
</dbReference>
<dbReference type="Proteomes" id="UP000198963">
    <property type="component" value="Chromosome I"/>
</dbReference>
<dbReference type="SUPFAM" id="SSF53686">
    <property type="entry name" value="Tryptophan synthase beta subunit-like PLP-dependent enzymes"/>
    <property type="match status" value="1"/>
</dbReference>
<evidence type="ECO:0000259" key="6">
    <source>
        <dbReference type="Pfam" id="PF00291"/>
    </source>
</evidence>
<evidence type="ECO:0000256" key="1">
    <source>
        <dbReference type="ARBA" id="ARBA00001933"/>
    </source>
</evidence>
<proteinExistence type="inferred from homology"/>
<dbReference type="PANTHER" id="PTHR43780">
    <property type="entry name" value="1-AMINOCYCLOPROPANE-1-CARBOXYLATE DEAMINASE-RELATED"/>
    <property type="match status" value="1"/>
</dbReference>
<evidence type="ECO:0000313" key="7">
    <source>
        <dbReference type="EMBL" id="SDS67759.1"/>
    </source>
</evidence>
<evidence type="ECO:0000256" key="2">
    <source>
        <dbReference type="ARBA" id="ARBA00008639"/>
    </source>
</evidence>
<evidence type="ECO:0000313" key="8">
    <source>
        <dbReference type="Proteomes" id="UP000198963"/>
    </source>
</evidence>
<keyword evidence="8" id="KW-1185">Reference proteome</keyword>
<reference evidence="7 8" key="1">
    <citation type="submission" date="2016-10" db="EMBL/GenBank/DDBJ databases">
        <authorList>
            <person name="Varghese N."/>
            <person name="Submissions S."/>
        </authorList>
    </citation>
    <scope>NUCLEOTIDE SEQUENCE [LARGE SCALE GENOMIC DNA]</scope>
    <source>
        <strain evidence="7 8">RHA_55</strain>
    </source>
</reference>
<evidence type="ECO:0000256" key="4">
    <source>
        <dbReference type="PIRSR" id="PIRSR006278-1"/>
    </source>
</evidence>
<dbReference type="InterPro" id="IPR027278">
    <property type="entry name" value="ACCD_DCysDesulf"/>
</dbReference>
<dbReference type="InterPro" id="IPR001926">
    <property type="entry name" value="TrpB-like_PALP"/>
</dbReference>